<dbReference type="EMBL" id="LYPB01000048">
    <property type="protein sequence ID" value="OAS21692.1"/>
    <property type="molecule type" value="Genomic_DNA"/>
</dbReference>
<evidence type="ECO:0000313" key="4">
    <source>
        <dbReference type="EMBL" id="OAS21692.1"/>
    </source>
</evidence>
<dbReference type="Gene3D" id="3.30.1330.30">
    <property type="match status" value="1"/>
</dbReference>
<dbReference type="AlphaFoldDB" id="A0A198AKD2"/>
<keyword evidence="2" id="KW-0687">Ribonucleoprotein</keyword>
<feature type="domain" description="Ribosomal protein eL8/eL30/eS12/Gadd45" evidence="3">
    <location>
        <begin position="20"/>
        <end position="104"/>
    </location>
</feature>
<organism evidence="4 5">
    <name type="scientific">Paenibacillus oryzisoli</name>
    <dbReference type="NCBI Taxonomy" id="1850517"/>
    <lineage>
        <taxon>Bacteria</taxon>
        <taxon>Bacillati</taxon>
        <taxon>Bacillota</taxon>
        <taxon>Bacilli</taxon>
        <taxon>Bacillales</taxon>
        <taxon>Paenibacillaceae</taxon>
        <taxon>Paenibacillus</taxon>
    </lineage>
</organism>
<gene>
    <name evidence="4" type="ORF">A8708_17380</name>
</gene>
<evidence type="ECO:0000256" key="2">
    <source>
        <dbReference type="ARBA" id="ARBA00023274"/>
    </source>
</evidence>
<keyword evidence="1 4" id="KW-0689">Ribosomal protein</keyword>
<dbReference type="InterPro" id="IPR029064">
    <property type="entry name" value="Ribosomal_eL30-like_sf"/>
</dbReference>
<evidence type="ECO:0000259" key="3">
    <source>
        <dbReference type="Pfam" id="PF01248"/>
    </source>
</evidence>
<dbReference type="GO" id="GO:1990904">
    <property type="term" value="C:ribonucleoprotein complex"/>
    <property type="evidence" value="ECO:0007669"/>
    <property type="project" value="UniProtKB-KW"/>
</dbReference>
<reference evidence="4 5" key="1">
    <citation type="submission" date="2016-05" db="EMBL/GenBank/DDBJ databases">
        <title>Paenibacillus sp. 1ZS3-15 nov., isolated from the rhizosphere soil.</title>
        <authorList>
            <person name="Zhang X.X."/>
            <person name="Zhang J."/>
        </authorList>
    </citation>
    <scope>NUCLEOTIDE SEQUENCE [LARGE SCALE GENOMIC DNA]</scope>
    <source>
        <strain evidence="4 5">1ZS3-15</strain>
    </source>
</reference>
<sequence length="122" mass="13694">MNSFLRKKRRNQKMNPKFLNQLGLAMRAGKLVTGDEGVFKAIRAGEAKLVIMAEDASANTRKKFQDKCLFYGVKLMEVGTKYELGRSIGKEMRVTIGVLDGGFAQMLQKSQENPAEVKHIDQ</sequence>
<dbReference type="InterPro" id="IPR039109">
    <property type="entry name" value="Ribosomal_eL30-like"/>
</dbReference>
<dbReference type="GO" id="GO:0003723">
    <property type="term" value="F:RNA binding"/>
    <property type="evidence" value="ECO:0007669"/>
    <property type="project" value="InterPro"/>
</dbReference>
<dbReference type="Proteomes" id="UP000078454">
    <property type="component" value="Unassembled WGS sequence"/>
</dbReference>
<evidence type="ECO:0000256" key="1">
    <source>
        <dbReference type="ARBA" id="ARBA00022980"/>
    </source>
</evidence>
<proteinExistence type="predicted"/>
<name>A0A198AKD2_9BACL</name>
<dbReference type="GO" id="GO:0005840">
    <property type="term" value="C:ribosome"/>
    <property type="evidence" value="ECO:0007669"/>
    <property type="project" value="UniProtKB-KW"/>
</dbReference>
<dbReference type="PANTHER" id="PTHR11449">
    <property type="entry name" value="RIBOSOMAL PROTEIN L30"/>
    <property type="match status" value="1"/>
</dbReference>
<dbReference type="OrthoDB" id="9794863at2"/>
<dbReference type="Pfam" id="PF01248">
    <property type="entry name" value="Ribosomal_L7Ae"/>
    <property type="match status" value="1"/>
</dbReference>
<comment type="caution">
    <text evidence="4">The sequence shown here is derived from an EMBL/GenBank/DDBJ whole genome shotgun (WGS) entry which is preliminary data.</text>
</comment>
<evidence type="ECO:0000313" key="5">
    <source>
        <dbReference type="Proteomes" id="UP000078454"/>
    </source>
</evidence>
<dbReference type="STRING" id="1850517.A8708_17380"/>
<dbReference type="InterPro" id="IPR004038">
    <property type="entry name" value="Ribosomal_eL8/eL30/eS12/Gad45"/>
</dbReference>
<protein>
    <submittedName>
        <fullName evidence="4">50S ribosomal protein L7ae</fullName>
    </submittedName>
</protein>
<dbReference type="SUPFAM" id="SSF55315">
    <property type="entry name" value="L30e-like"/>
    <property type="match status" value="1"/>
</dbReference>
<keyword evidence="5" id="KW-1185">Reference proteome</keyword>
<accession>A0A198AKD2</accession>